<evidence type="ECO:0000256" key="1">
    <source>
        <dbReference type="ARBA" id="ARBA00010617"/>
    </source>
</evidence>
<reference evidence="2 3" key="1">
    <citation type="submission" date="2020-04" db="EMBL/GenBank/DDBJ databases">
        <authorList>
            <person name="De Canck E."/>
        </authorList>
    </citation>
    <scope>NUCLEOTIDE SEQUENCE [LARGE SCALE GENOMIC DNA]</scope>
    <source>
        <strain evidence="2 3">LMG 3328</strain>
    </source>
</reference>
<dbReference type="GO" id="GO:0020037">
    <property type="term" value="F:heme binding"/>
    <property type="evidence" value="ECO:0007669"/>
    <property type="project" value="InterPro"/>
</dbReference>
<dbReference type="GO" id="GO:0005506">
    <property type="term" value="F:iron ion binding"/>
    <property type="evidence" value="ECO:0007669"/>
    <property type="project" value="InterPro"/>
</dbReference>
<dbReference type="Proteomes" id="UP000494122">
    <property type="component" value="Unassembled WGS sequence"/>
</dbReference>
<proteinExistence type="inferred from homology"/>
<comment type="similarity">
    <text evidence="1">Belongs to the cytochrome P450 family.</text>
</comment>
<dbReference type="Gene3D" id="1.10.630.10">
    <property type="entry name" value="Cytochrome P450"/>
    <property type="match status" value="1"/>
</dbReference>
<dbReference type="EMBL" id="CADILE010000001">
    <property type="protein sequence ID" value="CAB3828405.1"/>
    <property type="molecule type" value="Genomic_DNA"/>
</dbReference>
<evidence type="ECO:0000313" key="2">
    <source>
        <dbReference type="EMBL" id="CAB3828405.1"/>
    </source>
</evidence>
<dbReference type="PANTHER" id="PTHR46696">
    <property type="entry name" value="P450, PUTATIVE (EUROFUNG)-RELATED"/>
    <property type="match status" value="1"/>
</dbReference>
<evidence type="ECO:0000313" key="3">
    <source>
        <dbReference type="Proteomes" id="UP000494122"/>
    </source>
</evidence>
<gene>
    <name evidence="2" type="ORF">LMG3328_00641</name>
</gene>
<sequence>MSTPFPTDPLQAVTHADPYPYYATLARDRPLYRDTRLGLWVASDPRLIRDIMRHPAARVRPVAEPVPKGIAAGPAGLLFGRFLRMNDGPRQRRLKTLFSGFLAQQAPLAPAPDWQRLDVDARSARGIDRCLHAAPVFAQACAIGLPGAVAAECARDIGAFLAALPPSAAEDRTAAGHAAAERLLARLRAHLDDPAASPALRELRIQGTEAGLDPVLLAANLAGLLFQACEAGAGLLGNALLRAARLGAGADLTRAQAWEMVDATLRHDPPIHNTRRFLAGPIELDGQRIEADETVLLVLAAAAMAQPDAHWTFGAQGHACPGRDAARRDAAGALVHLLKAGIDGAALAARFRYRPLPNARIPQFDFTEEPTP</sequence>
<protein>
    <submittedName>
        <fullName evidence="2">Uncharacterized protein</fullName>
    </submittedName>
</protein>
<accession>A0A2M9H590</accession>
<dbReference type="SUPFAM" id="SSF48264">
    <property type="entry name" value="Cytochrome P450"/>
    <property type="match status" value="1"/>
</dbReference>
<name>A0A2M9H590_9BURK</name>
<dbReference type="GO" id="GO:0016705">
    <property type="term" value="F:oxidoreductase activity, acting on paired donors, with incorporation or reduction of molecular oxygen"/>
    <property type="evidence" value="ECO:0007669"/>
    <property type="project" value="InterPro"/>
</dbReference>
<organism evidence="2 3">
    <name type="scientific">Achromobacter ruhlandii</name>
    <dbReference type="NCBI Taxonomy" id="72557"/>
    <lineage>
        <taxon>Bacteria</taxon>
        <taxon>Pseudomonadati</taxon>
        <taxon>Pseudomonadota</taxon>
        <taxon>Betaproteobacteria</taxon>
        <taxon>Burkholderiales</taxon>
        <taxon>Alcaligenaceae</taxon>
        <taxon>Achromobacter</taxon>
    </lineage>
</organism>
<dbReference type="CDD" id="cd11036">
    <property type="entry name" value="AknT-like"/>
    <property type="match status" value="1"/>
</dbReference>
<dbReference type="InterPro" id="IPR036396">
    <property type="entry name" value="Cyt_P450_sf"/>
</dbReference>
<dbReference type="GO" id="GO:0004497">
    <property type="term" value="F:monooxygenase activity"/>
    <property type="evidence" value="ECO:0007669"/>
    <property type="project" value="InterPro"/>
</dbReference>
<dbReference type="AlphaFoldDB" id="A0A2M9H590"/>
<dbReference type="PANTHER" id="PTHR46696:SF1">
    <property type="entry name" value="CYTOCHROME P450 YJIB-RELATED"/>
    <property type="match status" value="1"/>
</dbReference>
<dbReference type="RefSeq" id="WP_100507233.1">
    <property type="nucleotide sequence ID" value="NZ_CADILE010000001.1"/>
</dbReference>